<dbReference type="EMBL" id="BART01014585">
    <property type="protein sequence ID" value="GAG75638.1"/>
    <property type="molecule type" value="Genomic_DNA"/>
</dbReference>
<dbReference type="AlphaFoldDB" id="X1ATN0"/>
<feature type="non-terminal residue" evidence="1">
    <location>
        <position position="1"/>
    </location>
</feature>
<accession>X1ATN0</accession>
<comment type="caution">
    <text evidence="1">The sequence shown here is derived from an EMBL/GenBank/DDBJ whole genome shotgun (WGS) entry which is preliminary data.</text>
</comment>
<gene>
    <name evidence="1" type="ORF">S01H4_28966</name>
</gene>
<name>X1ATN0_9ZZZZ</name>
<reference evidence="1" key="1">
    <citation type="journal article" date="2014" name="Front. Microbiol.">
        <title>High frequency of phylogenetically diverse reductive dehalogenase-homologous genes in deep subseafloor sedimentary metagenomes.</title>
        <authorList>
            <person name="Kawai M."/>
            <person name="Futagami T."/>
            <person name="Toyoda A."/>
            <person name="Takaki Y."/>
            <person name="Nishi S."/>
            <person name="Hori S."/>
            <person name="Arai W."/>
            <person name="Tsubouchi T."/>
            <person name="Morono Y."/>
            <person name="Uchiyama I."/>
            <person name="Ito T."/>
            <person name="Fujiyama A."/>
            <person name="Inagaki F."/>
            <person name="Takami H."/>
        </authorList>
    </citation>
    <scope>NUCLEOTIDE SEQUENCE</scope>
    <source>
        <strain evidence="1">Expedition CK06-06</strain>
    </source>
</reference>
<proteinExistence type="predicted"/>
<organism evidence="1">
    <name type="scientific">marine sediment metagenome</name>
    <dbReference type="NCBI Taxonomy" id="412755"/>
    <lineage>
        <taxon>unclassified sequences</taxon>
        <taxon>metagenomes</taxon>
        <taxon>ecological metagenomes</taxon>
    </lineage>
</organism>
<evidence type="ECO:0000313" key="1">
    <source>
        <dbReference type="EMBL" id="GAG75638.1"/>
    </source>
</evidence>
<protein>
    <submittedName>
        <fullName evidence="1">Uncharacterized protein</fullName>
    </submittedName>
</protein>
<sequence length="32" mass="3491">ALGKWRHISGHECVLPVSCALTLCPEIKQSTL</sequence>